<dbReference type="AlphaFoldDB" id="A0A377JZ31"/>
<protein>
    <submittedName>
        <fullName evidence="2">Biotin carboxyl carrier protein</fullName>
    </submittedName>
</protein>
<dbReference type="Gene3D" id="2.40.50.100">
    <property type="match status" value="1"/>
</dbReference>
<proteinExistence type="predicted"/>
<feature type="domain" description="Lipoyl-binding" evidence="1">
    <location>
        <begin position="1"/>
        <end position="34"/>
    </location>
</feature>
<name>A0A377JZ31_9HELI</name>
<evidence type="ECO:0000313" key="2">
    <source>
        <dbReference type="EMBL" id="STP14314.1"/>
    </source>
</evidence>
<sequence>MKIMNEIEAEFDCRVVSIEVSDGQPVEFSTNLIKVEKL</sequence>
<dbReference type="InterPro" id="IPR000089">
    <property type="entry name" value="Biotin_lipoyl"/>
</dbReference>
<accession>A0A377JZ31</accession>
<reference evidence="2 3" key="1">
    <citation type="submission" date="2018-06" db="EMBL/GenBank/DDBJ databases">
        <authorList>
            <consortium name="Pathogen Informatics"/>
            <person name="Doyle S."/>
        </authorList>
    </citation>
    <scope>NUCLEOTIDE SEQUENCE [LARGE SCALE GENOMIC DNA]</scope>
    <source>
        <strain evidence="2 3">NCTC12219</strain>
    </source>
</reference>
<evidence type="ECO:0000313" key="3">
    <source>
        <dbReference type="Proteomes" id="UP000255103"/>
    </source>
</evidence>
<dbReference type="InterPro" id="IPR011053">
    <property type="entry name" value="Single_hybrid_motif"/>
</dbReference>
<dbReference type="Proteomes" id="UP000255103">
    <property type="component" value="Unassembled WGS sequence"/>
</dbReference>
<dbReference type="Pfam" id="PF00364">
    <property type="entry name" value="Biotin_lipoyl"/>
    <property type="match status" value="1"/>
</dbReference>
<dbReference type="SUPFAM" id="SSF51230">
    <property type="entry name" value="Single hybrid motif"/>
    <property type="match status" value="1"/>
</dbReference>
<gene>
    <name evidence="2" type="ORF">NCTC12219_01861</name>
</gene>
<dbReference type="EMBL" id="UGHX01000003">
    <property type="protein sequence ID" value="STP14314.1"/>
    <property type="molecule type" value="Genomic_DNA"/>
</dbReference>
<evidence type="ECO:0000259" key="1">
    <source>
        <dbReference type="Pfam" id="PF00364"/>
    </source>
</evidence>
<organism evidence="2 3">
    <name type="scientific">Helicobacter cinaedi</name>
    <dbReference type="NCBI Taxonomy" id="213"/>
    <lineage>
        <taxon>Bacteria</taxon>
        <taxon>Pseudomonadati</taxon>
        <taxon>Campylobacterota</taxon>
        <taxon>Epsilonproteobacteria</taxon>
        <taxon>Campylobacterales</taxon>
        <taxon>Helicobacteraceae</taxon>
        <taxon>Helicobacter</taxon>
    </lineage>
</organism>